<dbReference type="SUPFAM" id="SSF48403">
    <property type="entry name" value="Ankyrin repeat"/>
    <property type="match status" value="1"/>
</dbReference>
<dbReference type="InParanoid" id="A0A7M7PF48"/>
<dbReference type="Gene3D" id="1.25.40.20">
    <property type="entry name" value="Ankyrin repeat-containing domain"/>
    <property type="match status" value="1"/>
</dbReference>
<dbReference type="AlphaFoldDB" id="A0A7M7PF48"/>
<evidence type="ECO:0000256" key="4">
    <source>
        <dbReference type="ARBA" id="ARBA00023043"/>
    </source>
</evidence>
<sequence length="259" mass="29262">MFLPDYDTSTFETKSCLYIFVFYILFRSLLELVAWDKDIINNAYSGGNSLLHLIAGNGHHQTTKAILKNPDVQMKKKNEKGQTALHVAIEKGYIMTSALILKTDKGLAEIKDNNKMTPLMYACRIGNIYIVKMLLEMLTEAKVKIGLLDCDGLNCLDHAIDNGKEMIAVELLDQDNWRSLMTRVATSAVGGPRPTPMRKLINSMPGVCKFVLDKCIKPEDEAADIELGNVKIKVDFELLEDWYSEWMREGNYTTITETL</sequence>
<evidence type="ECO:0000256" key="5">
    <source>
        <dbReference type="ARBA" id="ARBA00023065"/>
    </source>
</evidence>
<keyword evidence="1" id="KW-0813">Transport</keyword>
<accession>A0A7M7PF48</accession>
<name>A0A7M7PF48_STRPU</name>
<dbReference type="RefSeq" id="XP_030849766.1">
    <property type="nucleotide sequence ID" value="XM_030993906.1"/>
</dbReference>
<evidence type="ECO:0000256" key="1">
    <source>
        <dbReference type="ARBA" id="ARBA00022448"/>
    </source>
</evidence>
<keyword evidence="4" id="KW-0040">ANK repeat</keyword>
<evidence type="ECO:0000256" key="6">
    <source>
        <dbReference type="ARBA" id="ARBA00023303"/>
    </source>
</evidence>
<dbReference type="InterPro" id="IPR036770">
    <property type="entry name" value="Ankyrin_rpt-contain_sf"/>
</dbReference>
<dbReference type="PANTHER" id="PTHR47143">
    <property type="entry name" value="TRANSIENT RECEPTOR POTENTIAL CATION CHANNEL PROTEIN PAINLESS"/>
    <property type="match status" value="1"/>
</dbReference>
<dbReference type="InterPro" id="IPR052076">
    <property type="entry name" value="TRP_cation_channel"/>
</dbReference>
<dbReference type="KEGG" id="spu:115927712"/>
<keyword evidence="8" id="KW-1185">Reference proteome</keyword>
<keyword evidence="3" id="KW-0677">Repeat</keyword>
<evidence type="ECO:0000256" key="2">
    <source>
        <dbReference type="ARBA" id="ARBA00022606"/>
    </source>
</evidence>
<evidence type="ECO:0000313" key="7">
    <source>
        <dbReference type="EnsemblMetazoa" id="XP_030849766"/>
    </source>
</evidence>
<reference evidence="7" key="2">
    <citation type="submission" date="2021-01" db="UniProtKB">
        <authorList>
            <consortium name="EnsemblMetazoa"/>
        </authorList>
    </citation>
    <scope>IDENTIFICATION</scope>
</reference>
<dbReference type="SMART" id="SM00248">
    <property type="entry name" value="ANK"/>
    <property type="match status" value="4"/>
</dbReference>
<dbReference type="OMA" id="YSEWMRE"/>
<reference evidence="8" key="1">
    <citation type="submission" date="2015-02" db="EMBL/GenBank/DDBJ databases">
        <title>Genome sequencing for Strongylocentrotus purpuratus.</title>
        <authorList>
            <person name="Murali S."/>
            <person name="Liu Y."/>
            <person name="Vee V."/>
            <person name="English A."/>
            <person name="Wang M."/>
            <person name="Skinner E."/>
            <person name="Han Y."/>
            <person name="Muzny D.M."/>
            <person name="Worley K.C."/>
            <person name="Gibbs R.A."/>
        </authorList>
    </citation>
    <scope>NUCLEOTIDE SEQUENCE</scope>
</reference>
<dbReference type="PANTHER" id="PTHR47143:SF3">
    <property type="entry name" value="PWWP DOMAIN-CONTAINING PROTEIN"/>
    <property type="match status" value="1"/>
</dbReference>
<keyword evidence="5" id="KW-0406">Ion transport</keyword>
<dbReference type="Pfam" id="PF12796">
    <property type="entry name" value="Ank_2"/>
    <property type="match status" value="2"/>
</dbReference>
<keyword evidence="2" id="KW-0716">Sensory transduction</keyword>
<dbReference type="GeneID" id="115927712"/>
<dbReference type="InterPro" id="IPR002110">
    <property type="entry name" value="Ankyrin_rpt"/>
</dbReference>
<dbReference type="OrthoDB" id="1661883at2759"/>
<dbReference type="GO" id="GO:0034220">
    <property type="term" value="P:monoatomic ion transmembrane transport"/>
    <property type="evidence" value="ECO:0007669"/>
    <property type="project" value="UniProtKB-KW"/>
</dbReference>
<protein>
    <submittedName>
        <fullName evidence="7">Uncharacterized protein</fullName>
    </submittedName>
</protein>
<dbReference type="EnsemblMetazoa" id="XM_030993906">
    <property type="protein sequence ID" value="XP_030849766"/>
    <property type="gene ID" value="LOC115927712"/>
</dbReference>
<evidence type="ECO:0000256" key="3">
    <source>
        <dbReference type="ARBA" id="ARBA00022737"/>
    </source>
</evidence>
<organism evidence="7 8">
    <name type="scientific">Strongylocentrotus purpuratus</name>
    <name type="common">Purple sea urchin</name>
    <dbReference type="NCBI Taxonomy" id="7668"/>
    <lineage>
        <taxon>Eukaryota</taxon>
        <taxon>Metazoa</taxon>
        <taxon>Echinodermata</taxon>
        <taxon>Eleutherozoa</taxon>
        <taxon>Echinozoa</taxon>
        <taxon>Echinoidea</taxon>
        <taxon>Euechinoidea</taxon>
        <taxon>Echinacea</taxon>
        <taxon>Camarodonta</taxon>
        <taxon>Echinidea</taxon>
        <taxon>Strongylocentrotidae</taxon>
        <taxon>Strongylocentrotus</taxon>
    </lineage>
</organism>
<keyword evidence="6" id="KW-0407">Ion channel</keyword>
<evidence type="ECO:0000313" key="8">
    <source>
        <dbReference type="Proteomes" id="UP000007110"/>
    </source>
</evidence>
<proteinExistence type="predicted"/>
<dbReference type="Proteomes" id="UP000007110">
    <property type="component" value="Unassembled WGS sequence"/>
</dbReference>